<protein>
    <recommendedName>
        <fullName evidence="1">DUF4283 domain-containing protein</fullName>
    </recommendedName>
</protein>
<dbReference type="Proteomes" id="UP001358586">
    <property type="component" value="Chromosome 11"/>
</dbReference>
<sequence>MKTDSKGDKPIPDNDVVEEEGVIHITLSKEERKLICSQWRNMLIVKLFGKITWYQYLIFKLRQLQKLKENLKLIDLGDDFFFAKLENDKDYEQVIKGGLWFIRGRFFAMQKMASNFRALKAMFNSVAMWMRLPELPIEYYDPKIFTKIV</sequence>
<organism evidence="2 3">
    <name type="scientific">Gossypium arboreum</name>
    <name type="common">Tree cotton</name>
    <name type="synonym">Gossypium nanking</name>
    <dbReference type="NCBI Taxonomy" id="29729"/>
    <lineage>
        <taxon>Eukaryota</taxon>
        <taxon>Viridiplantae</taxon>
        <taxon>Streptophyta</taxon>
        <taxon>Embryophyta</taxon>
        <taxon>Tracheophyta</taxon>
        <taxon>Spermatophyta</taxon>
        <taxon>Magnoliopsida</taxon>
        <taxon>eudicotyledons</taxon>
        <taxon>Gunneridae</taxon>
        <taxon>Pentapetalae</taxon>
        <taxon>rosids</taxon>
        <taxon>malvids</taxon>
        <taxon>Malvales</taxon>
        <taxon>Malvaceae</taxon>
        <taxon>Malvoideae</taxon>
        <taxon>Gossypium</taxon>
    </lineage>
</organism>
<dbReference type="PANTHER" id="PTHR31286:SF99">
    <property type="entry name" value="DUF4283 DOMAIN-CONTAINING PROTEIN"/>
    <property type="match status" value="1"/>
</dbReference>
<dbReference type="InterPro" id="IPR040256">
    <property type="entry name" value="At4g02000-like"/>
</dbReference>
<dbReference type="Pfam" id="PF14111">
    <property type="entry name" value="DUF4283"/>
    <property type="match status" value="1"/>
</dbReference>
<dbReference type="EMBL" id="JARKNE010000011">
    <property type="protein sequence ID" value="KAK5783451.1"/>
    <property type="molecule type" value="Genomic_DNA"/>
</dbReference>
<feature type="domain" description="DUF4283" evidence="1">
    <location>
        <begin position="37"/>
        <end position="117"/>
    </location>
</feature>
<dbReference type="InterPro" id="IPR025558">
    <property type="entry name" value="DUF4283"/>
</dbReference>
<comment type="caution">
    <text evidence="2">The sequence shown here is derived from an EMBL/GenBank/DDBJ whole genome shotgun (WGS) entry which is preliminary data.</text>
</comment>
<evidence type="ECO:0000313" key="3">
    <source>
        <dbReference type="Proteomes" id="UP001358586"/>
    </source>
</evidence>
<accession>A0ABR0MYU0</accession>
<reference evidence="2 3" key="1">
    <citation type="submission" date="2023-03" db="EMBL/GenBank/DDBJ databases">
        <title>WGS of Gossypium arboreum.</title>
        <authorList>
            <person name="Yu D."/>
        </authorList>
    </citation>
    <scope>NUCLEOTIDE SEQUENCE [LARGE SCALE GENOMIC DNA]</scope>
    <source>
        <tissue evidence="2">Leaf</tissue>
    </source>
</reference>
<proteinExistence type="predicted"/>
<evidence type="ECO:0000259" key="1">
    <source>
        <dbReference type="Pfam" id="PF14111"/>
    </source>
</evidence>
<name>A0ABR0MYU0_GOSAR</name>
<dbReference type="PANTHER" id="PTHR31286">
    <property type="entry name" value="GLYCINE-RICH CELL WALL STRUCTURAL PROTEIN 1.8-LIKE"/>
    <property type="match status" value="1"/>
</dbReference>
<gene>
    <name evidence="2" type="ORF">PVK06_037959</name>
</gene>
<evidence type="ECO:0000313" key="2">
    <source>
        <dbReference type="EMBL" id="KAK5783451.1"/>
    </source>
</evidence>
<keyword evidence="3" id="KW-1185">Reference proteome</keyword>